<dbReference type="CDD" id="cd02440">
    <property type="entry name" value="AdoMet_MTases"/>
    <property type="match status" value="1"/>
</dbReference>
<protein>
    <submittedName>
        <fullName evidence="2">S-adenosyl-L-methionine-dependent methyltransferase</fullName>
    </submittedName>
</protein>
<feature type="region of interest" description="Disordered" evidence="1">
    <location>
        <begin position="22"/>
        <end position="99"/>
    </location>
</feature>
<evidence type="ECO:0000313" key="2">
    <source>
        <dbReference type="EMBL" id="OCK79374.1"/>
    </source>
</evidence>
<keyword evidence="2" id="KW-0808">Transferase</keyword>
<organism evidence="2 3">
    <name type="scientific">Lepidopterella palustris CBS 459.81</name>
    <dbReference type="NCBI Taxonomy" id="1314670"/>
    <lineage>
        <taxon>Eukaryota</taxon>
        <taxon>Fungi</taxon>
        <taxon>Dikarya</taxon>
        <taxon>Ascomycota</taxon>
        <taxon>Pezizomycotina</taxon>
        <taxon>Dothideomycetes</taxon>
        <taxon>Pleosporomycetidae</taxon>
        <taxon>Mytilinidiales</taxon>
        <taxon>Argynnaceae</taxon>
        <taxon>Lepidopterella</taxon>
    </lineage>
</organism>
<dbReference type="AlphaFoldDB" id="A0A8E2E8W0"/>
<dbReference type="InterPro" id="IPR029063">
    <property type="entry name" value="SAM-dependent_MTases_sf"/>
</dbReference>
<feature type="compositionally biased region" description="Polar residues" evidence="1">
    <location>
        <begin position="29"/>
        <end position="99"/>
    </location>
</feature>
<gene>
    <name evidence="2" type="ORF">K432DRAFT_299987</name>
</gene>
<proteinExistence type="predicted"/>
<evidence type="ECO:0000313" key="3">
    <source>
        <dbReference type="Proteomes" id="UP000250266"/>
    </source>
</evidence>
<accession>A0A8E2E8W0</accession>
<sequence length="352" mass="37714">MTQPSSLNMTFDTSLIDLSPENSLHHNAYPSNLQGSFSTTESEPSDGDQQAPITFNSTMKTPTLPSTSPNPGETPKASQNNTWTPTVNPTSLPKSSTPVQQLPTLDTYNAWASVYDTDGNILQAIDDLELASLLPEFLALATSAPSPDFSIIDLGCGTGRNTAKLLSHPYPSTLNVSVTGLDFSSGMLAVAEQKLFSQLHTLKPNIKLTLQQADCFPSATNPSTSPSLPVTSPSNAIISTLVLEHIPLTHFFATLATLLQPSGLALVTNMHREMGSRSQAGFVGSDGKKVQGTSFVYGVEETVEAAREAGFELVEIRERGMKEEDVSAGRVSGRGVKWVGCKVWYGVVLRRV</sequence>
<dbReference type="Proteomes" id="UP000250266">
    <property type="component" value="Unassembled WGS sequence"/>
</dbReference>
<keyword evidence="2" id="KW-0489">Methyltransferase</keyword>
<dbReference type="GO" id="GO:0010420">
    <property type="term" value="F:polyprenyldihydroxybenzoate methyltransferase activity"/>
    <property type="evidence" value="ECO:0007669"/>
    <property type="project" value="TreeGrafter"/>
</dbReference>
<dbReference type="OrthoDB" id="66144at2759"/>
<keyword evidence="3" id="KW-1185">Reference proteome</keyword>
<reference evidence="2 3" key="1">
    <citation type="journal article" date="2016" name="Nat. Commun.">
        <title>Ectomycorrhizal ecology is imprinted in the genome of the dominant symbiotic fungus Cenococcum geophilum.</title>
        <authorList>
            <consortium name="DOE Joint Genome Institute"/>
            <person name="Peter M."/>
            <person name="Kohler A."/>
            <person name="Ohm R.A."/>
            <person name="Kuo A."/>
            <person name="Krutzmann J."/>
            <person name="Morin E."/>
            <person name="Arend M."/>
            <person name="Barry K.W."/>
            <person name="Binder M."/>
            <person name="Choi C."/>
            <person name="Clum A."/>
            <person name="Copeland A."/>
            <person name="Grisel N."/>
            <person name="Haridas S."/>
            <person name="Kipfer T."/>
            <person name="LaButti K."/>
            <person name="Lindquist E."/>
            <person name="Lipzen A."/>
            <person name="Maire R."/>
            <person name="Meier B."/>
            <person name="Mihaltcheva S."/>
            <person name="Molinier V."/>
            <person name="Murat C."/>
            <person name="Poggeler S."/>
            <person name="Quandt C.A."/>
            <person name="Sperisen C."/>
            <person name="Tritt A."/>
            <person name="Tisserant E."/>
            <person name="Crous P.W."/>
            <person name="Henrissat B."/>
            <person name="Nehls U."/>
            <person name="Egli S."/>
            <person name="Spatafora J.W."/>
            <person name="Grigoriev I.V."/>
            <person name="Martin F.M."/>
        </authorList>
    </citation>
    <scope>NUCLEOTIDE SEQUENCE [LARGE SCALE GENOMIC DNA]</scope>
    <source>
        <strain evidence="2 3">CBS 459.81</strain>
    </source>
</reference>
<name>A0A8E2E8W0_9PEZI</name>
<dbReference type="PANTHER" id="PTHR43464:SF52">
    <property type="entry name" value="PUTATIVE-RELATED"/>
    <property type="match status" value="1"/>
</dbReference>
<dbReference type="Gene3D" id="3.40.50.150">
    <property type="entry name" value="Vaccinia Virus protein VP39"/>
    <property type="match status" value="1"/>
</dbReference>
<dbReference type="PANTHER" id="PTHR43464">
    <property type="entry name" value="METHYLTRANSFERASE"/>
    <property type="match status" value="1"/>
</dbReference>
<dbReference type="EMBL" id="KV745009">
    <property type="protein sequence ID" value="OCK79374.1"/>
    <property type="molecule type" value="Genomic_DNA"/>
</dbReference>
<dbReference type="SUPFAM" id="SSF53335">
    <property type="entry name" value="S-adenosyl-L-methionine-dependent methyltransferases"/>
    <property type="match status" value="1"/>
</dbReference>
<dbReference type="GO" id="GO:0032259">
    <property type="term" value="P:methylation"/>
    <property type="evidence" value="ECO:0007669"/>
    <property type="project" value="UniProtKB-KW"/>
</dbReference>
<dbReference type="Pfam" id="PF13489">
    <property type="entry name" value="Methyltransf_23"/>
    <property type="match status" value="1"/>
</dbReference>
<evidence type="ECO:0000256" key="1">
    <source>
        <dbReference type="SAM" id="MobiDB-lite"/>
    </source>
</evidence>